<dbReference type="Gene3D" id="3.10.450.50">
    <property type="match status" value="1"/>
</dbReference>
<evidence type="ECO:0000259" key="1">
    <source>
        <dbReference type="Pfam" id="PF12680"/>
    </source>
</evidence>
<name>A0A380C6U2_SPHSI</name>
<dbReference type="RefSeq" id="WP_115170231.1">
    <property type="nucleotide sequence ID" value="NZ_UGYW01000002.1"/>
</dbReference>
<reference evidence="2 3" key="1">
    <citation type="submission" date="2018-06" db="EMBL/GenBank/DDBJ databases">
        <authorList>
            <consortium name="Pathogen Informatics"/>
            <person name="Doyle S."/>
        </authorList>
    </citation>
    <scope>NUCLEOTIDE SEQUENCE [LARGE SCALE GENOMIC DNA]</scope>
    <source>
        <strain evidence="2 3">NCTC11388</strain>
    </source>
</reference>
<dbReference type="SUPFAM" id="SSF54427">
    <property type="entry name" value="NTF2-like"/>
    <property type="match status" value="1"/>
</dbReference>
<accession>A0A380C6U2</accession>
<dbReference type="Proteomes" id="UP000254893">
    <property type="component" value="Unassembled WGS sequence"/>
</dbReference>
<dbReference type="EMBL" id="UGYW01000002">
    <property type="protein sequence ID" value="SUJ14095.1"/>
    <property type="molecule type" value="Genomic_DNA"/>
</dbReference>
<protein>
    <recommendedName>
        <fullName evidence="1">SnoaL-like domain-containing protein</fullName>
    </recommendedName>
</protein>
<evidence type="ECO:0000313" key="2">
    <source>
        <dbReference type="EMBL" id="SUJ14095.1"/>
    </source>
</evidence>
<dbReference type="InterPro" id="IPR037401">
    <property type="entry name" value="SnoaL-like"/>
</dbReference>
<feature type="domain" description="SnoaL-like" evidence="1">
    <location>
        <begin position="10"/>
        <end position="122"/>
    </location>
</feature>
<organism evidence="2 3">
    <name type="scientific">Sphingobacterium spiritivorum</name>
    <name type="common">Flavobacterium spiritivorum</name>
    <dbReference type="NCBI Taxonomy" id="258"/>
    <lineage>
        <taxon>Bacteria</taxon>
        <taxon>Pseudomonadati</taxon>
        <taxon>Bacteroidota</taxon>
        <taxon>Sphingobacteriia</taxon>
        <taxon>Sphingobacteriales</taxon>
        <taxon>Sphingobacteriaceae</taxon>
        <taxon>Sphingobacterium</taxon>
    </lineage>
</organism>
<evidence type="ECO:0000313" key="3">
    <source>
        <dbReference type="Proteomes" id="UP000254893"/>
    </source>
</evidence>
<dbReference type="Pfam" id="PF12680">
    <property type="entry name" value="SnoaL_2"/>
    <property type="match status" value="1"/>
</dbReference>
<dbReference type="InterPro" id="IPR032710">
    <property type="entry name" value="NTF2-like_dom_sf"/>
</dbReference>
<sequence>MDYTQREKMIRNYVDAYNQLDIAGMLADLDDEIRFVNITDGEINLSLLGRRAFWDQAVQAAELFSERKQEILAVQHSPEETEIEIDYSAKLAVDLPNGYERGQVISMKGRSIFKFGTDKIVSLTDIS</sequence>
<proteinExistence type="predicted"/>
<dbReference type="AlphaFoldDB" id="A0A380C6U2"/>
<gene>
    <name evidence="2" type="ORF">NCTC11388_02349</name>
</gene>